<evidence type="ECO:0000256" key="1">
    <source>
        <dbReference type="SAM" id="Phobius"/>
    </source>
</evidence>
<keyword evidence="1" id="KW-0472">Membrane</keyword>
<organism evidence="2 3">
    <name type="scientific">Dryococelus australis</name>
    <dbReference type="NCBI Taxonomy" id="614101"/>
    <lineage>
        <taxon>Eukaryota</taxon>
        <taxon>Metazoa</taxon>
        <taxon>Ecdysozoa</taxon>
        <taxon>Arthropoda</taxon>
        <taxon>Hexapoda</taxon>
        <taxon>Insecta</taxon>
        <taxon>Pterygota</taxon>
        <taxon>Neoptera</taxon>
        <taxon>Polyneoptera</taxon>
        <taxon>Phasmatodea</taxon>
        <taxon>Verophasmatodea</taxon>
        <taxon>Anareolatae</taxon>
        <taxon>Phasmatidae</taxon>
        <taxon>Eurycanthinae</taxon>
        <taxon>Dryococelus</taxon>
    </lineage>
</organism>
<accession>A0ABQ9H621</accession>
<evidence type="ECO:0000313" key="2">
    <source>
        <dbReference type="EMBL" id="KAJ8879702.1"/>
    </source>
</evidence>
<feature type="transmembrane region" description="Helical" evidence="1">
    <location>
        <begin position="91"/>
        <end position="113"/>
    </location>
</feature>
<gene>
    <name evidence="2" type="ORF">PR048_020310</name>
</gene>
<evidence type="ECO:0000313" key="3">
    <source>
        <dbReference type="Proteomes" id="UP001159363"/>
    </source>
</evidence>
<keyword evidence="1" id="KW-1133">Transmembrane helix</keyword>
<reference evidence="2 3" key="1">
    <citation type="submission" date="2023-02" db="EMBL/GenBank/DDBJ databases">
        <title>LHISI_Scaffold_Assembly.</title>
        <authorList>
            <person name="Stuart O.P."/>
            <person name="Cleave R."/>
            <person name="Magrath M.J.L."/>
            <person name="Mikheyev A.S."/>
        </authorList>
    </citation>
    <scope>NUCLEOTIDE SEQUENCE [LARGE SCALE GENOMIC DNA]</scope>
    <source>
        <strain evidence="2">Daus_M_001</strain>
        <tissue evidence="2">Leg muscle</tissue>
    </source>
</reference>
<name>A0ABQ9H621_9NEOP</name>
<protein>
    <submittedName>
        <fullName evidence="2">Uncharacterized protein</fullName>
    </submittedName>
</protein>
<keyword evidence="3" id="KW-1185">Reference proteome</keyword>
<dbReference type="EMBL" id="JARBHB010000007">
    <property type="protein sequence ID" value="KAJ8879702.1"/>
    <property type="molecule type" value="Genomic_DNA"/>
</dbReference>
<keyword evidence="1" id="KW-0812">Transmembrane</keyword>
<sequence length="132" mass="15649">MPLKYMKLFEEKNPGKSIYVYSLNEEKKAILVRVVGEEKNDDCDLLIIANKENSNYIYTDAKRTKNYCSLYTTEELKCQFQRRIIKTRLNFLFLFMLLLKPCFYLFILVSLNLPHHILKPIKNISHTATAFM</sequence>
<proteinExistence type="predicted"/>
<dbReference type="Proteomes" id="UP001159363">
    <property type="component" value="Chromosome 6"/>
</dbReference>
<comment type="caution">
    <text evidence="2">The sequence shown here is derived from an EMBL/GenBank/DDBJ whole genome shotgun (WGS) entry which is preliminary data.</text>
</comment>